<reference evidence="1" key="1">
    <citation type="journal article" date="2014" name="Front. Microbiol.">
        <title>High frequency of phylogenetically diverse reductive dehalogenase-homologous genes in deep subseafloor sedimentary metagenomes.</title>
        <authorList>
            <person name="Kawai M."/>
            <person name="Futagami T."/>
            <person name="Toyoda A."/>
            <person name="Takaki Y."/>
            <person name="Nishi S."/>
            <person name="Hori S."/>
            <person name="Arai W."/>
            <person name="Tsubouchi T."/>
            <person name="Morono Y."/>
            <person name="Uchiyama I."/>
            <person name="Ito T."/>
            <person name="Fujiyama A."/>
            <person name="Inagaki F."/>
            <person name="Takami H."/>
        </authorList>
    </citation>
    <scope>NUCLEOTIDE SEQUENCE</scope>
    <source>
        <strain evidence="1">Expedition CK06-06</strain>
    </source>
</reference>
<proteinExistence type="predicted"/>
<dbReference type="AlphaFoldDB" id="X1HDA9"/>
<accession>X1HDA9</accession>
<evidence type="ECO:0000313" key="1">
    <source>
        <dbReference type="EMBL" id="GAH67392.1"/>
    </source>
</evidence>
<organism evidence="1">
    <name type="scientific">marine sediment metagenome</name>
    <dbReference type="NCBI Taxonomy" id="412755"/>
    <lineage>
        <taxon>unclassified sequences</taxon>
        <taxon>metagenomes</taxon>
        <taxon>ecological metagenomes</taxon>
    </lineage>
</organism>
<sequence>GFVLLVVGKRLFRKIAKQEEHFDSVVFQAVRHGESGDINASYGLKTLDDVGLAQKLFEMKARDFKPDMIPEAVKAAQDVMRQ</sequence>
<gene>
    <name evidence="1" type="ORF">S03H2_41104</name>
</gene>
<name>X1HDA9_9ZZZZ</name>
<dbReference type="EMBL" id="BARU01025520">
    <property type="protein sequence ID" value="GAH67392.1"/>
    <property type="molecule type" value="Genomic_DNA"/>
</dbReference>
<comment type="caution">
    <text evidence="1">The sequence shown here is derived from an EMBL/GenBank/DDBJ whole genome shotgun (WGS) entry which is preliminary data.</text>
</comment>
<feature type="non-terminal residue" evidence="1">
    <location>
        <position position="1"/>
    </location>
</feature>
<protein>
    <submittedName>
        <fullName evidence="1">Uncharacterized protein</fullName>
    </submittedName>
</protein>